<dbReference type="Proteomes" id="UP000256621">
    <property type="component" value="Chromosome"/>
</dbReference>
<dbReference type="InterPro" id="IPR046253">
    <property type="entry name" value="DUF6286"/>
</dbReference>
<evidence type="ECO:0000313" key="6">
    <source>
        <dbReference type="Proteomes" id="UP000256621"/>
    </source>
</evidence>
<dbReference type="OrthoDB" id="3712045at2"/>
<keyword evidence="1" id="KW-0472">Membrane</keyword>
<dbReference type="GeneID" id="92856363"/>
<accession>A0A2B7ICF8</accession>
<evidence type="ECO:0000313" key="5">
    <source>
        <dbReference type="Proteomes" id="UP000226191"/>
    </source>
</evidence>
<dbReference type="Pfam" id="PF19803">
    <property type="entry name" value="DUF6286"/>
    <property type="match status" value="1"/>
</dbReference>
<dbReference type="EMBL" id="MVCE01000002">
    <property type="protein sequence ID" value="PGF34943.1"/>
    <property type="molecule type" value="Genomic_DNA"/>
</dbReference>
<feature type="transmembrane region" description="Helical" evidence="1">
    <location>
        <begin position="68"/>
        <end position="87"/>
    </location>
</feature>
<feature type="domain" description="DUF6286" evidence="2">
    <location>
        <begin position="77"/>
        <end position="184"/>
    </location>
</feature>
<organism evidence="4 5">
    <name type="scientific">Cutibacterium acnes</name>
    <name type="common">Propionibacterium acnes</name>
    <dbReference type="NCBI Taxonomy" id="1747"/>
    <lineage>
        <taxon>Bacteria</taxon>
        <taxon>Bacillati</taxon>
        <taxon>Actinomycetota</taxon>
        <taxon>Actinomycetes</taxon>
        <taxon>Propionibacteriales</taxon>
        <taxon>Propionibacteriaceae</taxon>
        <taxon>Cutibacterium</taxon>
    </lineage>
</organism>
<dbReference type="AlphaFoldDB" id="A0A2B7ICF8"/>
<feature type="transmembrane region" description="Helical" evidence="1">
    <location>
        <begin position="20"/>
        <end position="39"/>
    </location>
</feature>
<keyword evidence="1" id="KW-0812">Transmembrane</keyword>
<evidence type="ECO:0000313" key="4">
    <source>
        <dbReference type="EMBL" id="PGF34943.1"/>
    </source>
</evidence>
<dbReference type="Proteomes" id="UP000226191">
    <property type="component" value="Unassembled WGS sequence"/>
</dbReference>
<evidence type="ECO:0000313" key="3">
    <source>
        <dbReference type="EMBL" id="AXM06718.1"/>
    </source>
</evidence>
<name>A0A2B7ICF8_CUTAC</name>
<reference evidence="3 6" key="2">
    <citation type="submission" date="2018-08" db="EMBL/GenBank/DDBJ databases">
        <title>Genome sequencing of Cutibacterium acnes KCOM 1315.</title>
        <authorList>
            <person name="Kook J.-K."/>
            <person name="Park S.-N."/>
            <person name="Lim Y.K."/>
        </authorList>
    </citation>
    <scope>NUCLEOTIDE SEQUENCE [LARGE SCALE GENOMIC DNA]</scope>
    <source>
        <strain evidence="3 6">KCOM 1315</strain>
    </source>
</reference>
<protein>
    <recommendedName>
        <fullName evidence="2">DUF6286 domain-containing protein</fullName>
    </recommendedName>
</protein>
<dbReference type="OMA" id="PAMQWRR"/>
<dbReference type="EMBL" id="CP031442">
    <property type="protein sequence ID" value="AXM06718.1"/>
    <property type="molecule type" value="Genomic_DNA"/>
</dbReference>
<proteinExistence type="predicted"/>
<reference evidence="4 5" key="1">
    <citation type="submission" date="2017-02" db="EMBL/GenBank/DDBJ databases">
        <title>Prevalence of linear plasmids in Cutibacterium acnes isolates obtained from cancerous prostatic tissue.</title>
        <authorList>
            <person name="Davidsson S."/>
            <person name="Bruggemann H."/>
        </authorList>
    </citation>
    <scope>NUCLEOTIDE SEQUENCE [LARGE SCALE GENOMIC DNA]</scope>
    <source>
        <strain evidence="4 5">11-78</strain>
    </source>
</reference>
<keyword evidence="1" id="KW-1133">Transmembrane helix</keyword>
<dbReference type="RefSeq" id="WP_002515082.1">
    <property type="nucleotide sequence ID" value="NZ_AP019664.1"/>
</dbReference>
<evidence type="ECO:0000256" key="1">
    <source>
        <dbReference type="SAM" id="Phobius"/>
    </source>
</evidence>
<evidence type="ECO:0000259" key="2">
    <source>
        <dbReference type="Pfam" id="PF19803"/>
    </source>
</evidence>
<gene>
    <name evidence="4" type="ORF">B1B09_04815</name>
    <name evidence="3" type="ORF">DXN06_05845</name>
</gene>
<sequence>MSKQYVSPPLIRRPSRTLPVTILAVVLLAAGVVAIIAAIQRLQHGSLPQWVAWGRGHMTTASWLNDTALTVAIVIGVVALLFLIWAFKPGRTSGVFLQPSEGAPDNREIVMDNSDLTGWLSRWLDEEDGVASSVVKRRGKTLKVHAETDVKDPEVMREQLTTRIAARVDSLGLEQPLKVEVRLR</sequence>